<dbReference type="GO" id="GO:0006457">
    <property type="term" value="P:protein folding"/>
    <property type="evidence" value="ECO:0007669"/>
    <property type="project" value="TreeGrafter"/>
</dbReference>
<sequence length="280" mass="31558">ALTKFLKKGIATYKKAMVMFYAPWCGYCKSLKPDYVAAAGDLKGEAILAAIDVSKPGNSKIRQLYNITGFPTLLFFSKGQYRFPYNGDNKRQAIVDFMRDPSSQLQKKKEVVDDSWSEDTDVVHLTADTFDSVLAKADNALVVFYAPWCGHCKRIKPELEKAATKLKEQKVDAGIDDDYYNLHFEYLQIKGLLAAVDATKQPELASRFGVKGYPTLKYFSRGEFKYDAGHARQEHQIIDFIKGQWTVGTVSDANSRVVIIISIHYRTTTEHGSPPTMQWG</sequence>
<evidence type="ECO:0000313" key="4">
    <source>
        <dbReference type="Proteomes" id="UP000838756"/>
    </source>
</evidence>
<name>A0A8S4QW84_9NEOP</name>
<dbReference type="PANTHER" id="PTHR45672">
    <property type="entry name" value="PROTEIN DISULFIDE-ISOMERASE C17H9.14C-RELATED"/>
    <property type="match status" value="1"/>
</dbReference>
<dbReference type="PROSITE" id="PS51352">
    <property type="entry name" value="THIOREDOXIN_2"/>
    <property type="match status" value="2"/>
</dbReference>
<accession>A0A8S4QW84</accession>
<dbReference type="SUPFAM" id="SSF52833">
    <property type="entry name" value="Thioredoxin-like"/>
    <property type="match status" value="2"/>
</dbReference>
<proteinExistence type="inferred from homology"/>
<dbReference type="InterPro" id="IPR017937">
    <property type="entry name" value="Thioredoxin_CS"/>
</dbReference>
<evidence type="ECO:0000256" key="1">
    <source>
        <dbReference type="ARBA" id="ARBA00006347"/>
    </source>
</evidence>
<dbReference type="InterPro" id="IPR013766">
    <property type="entry name" value="Thioredoxin_domain"/>
</dbReference>
<organism evidence="3 4">
    <name type="scientific">Pararge aegeria aegeria</name>
    <dbReference type="NCBI Taxonomy" id="348720"/>
    <lineage>
        <taxon>Eukaryota</taxon>
        <taxon>Metazoa</taxon>
        <taxon>Ecdysozoa</taxon>
        <taxon>Arthropoda</taxon>
        <taxon>Hexapoda</taxon>
        <taxon>Insecta</taxon>
        <taxon>Pterygota</taxon>
        <taxon>Neoptera</taxon>
        <taxon>Endopterygota</taxon>
        <taxon>Lepidoptera</taxon>
        <taxon>Glossata</taxon>
        <taxon>Ditrysia</taxon>
        <taxon>Papilionoidea</taxon>
        <taxon>Nymphalidae</taxon>
        <taxon>Satyrinae</taxon>
        <taxon>Satyrini</taxon>
        <taxon>Parargina</taxon>
        <taxon>Pararge</taxon>
    </lineage>
</organism>
<evidence type="ECO:0000313" key="3">
    <source>
        <dbReference type="EMBL" id="CAH2217411.1"/>
    </source>
</evidence>
<dbReference type="PANTHER" id="PTHR45672:SF2">
    <property type="entry name" value="PROTEIN DISULFIDE-ISOMERASE A5"/>
    <property type="match status" value="1"/>
</dbReference>
<dbReference type="OrthoDB" id="74910at2759"/>
<feature type="domain" description="Thioredoxin" evidence="2">
    <location>
        <begin position="103"/>
        <end position="246"/>
    </location>
</feature>
<feature type="non-terminal residue" evidence="3">
    <location>
        <position position="1"/>
    </location>
</feature>
<comment type="caution">
    <text evidence="3">The sequence shown here is derived from an EMBL/GenBank/DDBJ whole genome shotgun (WGS) entry which is preliminary data.</text>
</comment>
<protein>
    <submittedName>
        <fullName evidence="3">Jg19192 protein</fullName>
    </submittedName>
</protein>
<evidence type="ECO:0000259" key="2">
    <source>
        <dbReference type="PROSITE" id="PS51352"/>
    </source>
</evidence>
<dbReference type="Proteomes" id="UP000838756">
    <property type="component" value="Unassembled WGS sequence"/>
</dbReference>
<dbReference type="InterPro" id="IPR036249">
    <property type="entry name" value="Thioredoxin-like_sf"/>
</dbReference>
<reference evidence="3" key="1">
    <citation type="submission" date="2022-03" db="EMBL/GenBank/DDBJ databases">
        <authorList>
            <person name="Lindestad O."/>
        </authorList>
    </citation>
    <scope>NUCLEOTIDE SEQUENCE</scope>
</reference>
<dbReference type="AlphaFoldDB" id="A0A8S4QW84"/>
<comment type="similarity">
    <text evidence="1">Belongs to the protein disulfide isomerase family.</text>
</comment>
<dbReference type="Pfam" id="PF00085">
    <property type="entry name" value="Thioredoxin"/>
    <property type="match status" value="2"/>
</dbReference>
<dbReference type="GO" id="GO:0005783">
    <property type="term" value="C:endoplasmic reticulum"/>
    <property type="evidence" value="ECO:0007669"/>
    <property type="project" value="TreeGrafter"/>
</dbReference>
<dbReference type="PRINTS" id="PR00421">
    <property type="entry name" value="THIOREDOXIN"/>
</dbReference>
<feature type="domain" description="Thioredoxin" evidence="2">
    <location>
        <begin position="1"/>
        <end position="100"/>
    </location>
</feature>
<gene>
    <name evidence="3" type="primary">jg19192</name>
    <name evidence="3" type="ORF">PAEG_LOCUS5302</name>
</gene>
<dbReference type="Gene3D" id="3.40.30.10">
    <property type="entry name" value="Glutaredoxin"/>
    <property type="match status" value="3"/>
</dbReference>
<dbReference type="GO" id="GO:0003756">
    <property type="term" value="F:protein disulfide isomerase activity"/>
    <property type="evidence" value="ECO:0007669"/>
    <property type="project" value="TreeGrafter"/>
</dbReference>
<dbReference type="PROSITE" id="PS00194">
    <property type="entry name" value="THIOREDOXIN_1"/>
    <property type="match status" value="2"/>
</dbReference>
<dbReference type="InterPro" id="IPR051063">
    <property type="entry name" value="PDI"/>
</dbReference>
<dbReference type="EMBL" id="CAKXAJ010018025">
    <property type="protein sequence ID" value="CAH2217411.1"/>
    <property type="molecule type" value="Genomic_DNA"/>
</dbReference>
<keyword evidence="4" id="KW-1185">Reference proteome</keyword>